<proteinExistence type="predicted"/>
<protein>
    <submittedName>
        <fullName evidence="2">Uncharacterized protein LOC117652025</fullName>
    </submittedName>
</protein>
<dbReference type="KEGG" id="tpal:117652025"/>
<name>A0A6P9A3W1_THRPL</name>
<reference evidence="2" key="1">
    <citation type="submission" date="2025-08" db="UniProtKB">
        <authorList>
            <consortium name="RefSeq"/>
        </authorList>
    </citation>
    <scope>IDENTIFICATION</scope>
    <source>
        <tissue evidence="2">Total insect</tissue>
    </source>
</reference>
<dbReference type="GeneID" id="117652025"/>
<evidence type="ECO:0000313" key="1">
    <source>
        <dbReference type="Proteomes" id="UP000515158"/>
    </source>
</evidence>
<dbReference type="InParanoid" id="A0A6P9A3W1"/>
<dbReference type="RefSeq" id="XP_034252547.1">
    <property type="nucleotide sequence ID" value="XM_034396656.1"/>
</dbReference>
<evidence type="ECO:0000313" key="2">
    <source>
        <dbReference type="RefSeq" id="XP_034252547.1"/>
    </source>
</evidence>
<dbReference type="Proteomes" id="UP000515158">
    <property type="component" value="Unplaced"/>
</dbReference>
<accession>A0A6P9A3W1</accession>
<sequence length="257" mass="29413">MTVGSIWKKARFSPEPSLKPKWRHIDGNQISPTVVERRQLATSEVPVTCPLNHSPEKQKDPLAMSPIKGRPDTSDHSTNHLLALAAEALRMRLKPNWICVLDGKGIHTMQLSRNSEKCVQRRIYFNPRGDVHLSVHCVPIPISNFVSGLKMVKLHYQHDVSAFVAAMERVVNIVWQLEICTGVTHEKYKPFWASSTRGKIDENPYQEARYSVTLRSLQCCRLVRPRKRMCHSCARLLDTLRLKARSRAKKLQSHPMP</sequence>
<organism evidence="2">
    <name type="scientific">Thrips palmi</name>
    <name type="common">Melon thrips</name>
    <dbReference type="NCBI Taxonomy" id="161013"/>
    <lineage>
        <taxon>Eukaryota</taxon>
        <taxon>Metazoa</taxon>
        <taxon>Ecdysozoa</taxon>
        <taxon>Arthropoda</taxon>
        <taxon>Hexapoda</taxon>
        <taxon>Insecta</taxon>
        <taxon>Pterygota</taxon>
        <taxon>Neoptera</taxon>
        <taxon>Paraneoptera</taxon>
        <taxon>Thysanoptera</taxon>
        <taxon>Terebrantia</taxon>
        <taxon>Thripoidea</taxon>
        <taxon>Thripidae</taxon>
        <taxon>Thrips</taxon>
    </lineage>
</organism>
<gene>
    <name evidence="2" type="primary">LOC117652025</name>
</gene>
<keyword evidence="1" id="KW-1185">Reference proteome</keyword>
<dbReference type="AlphaFoldDB" id="A0A6P9A3W1"/>